<dbReference type="Pfam" id="PF04338">
    <property type="entry name" value="DUF481"/>
    <property type="match status" value="1"/>
</dbReference>
<feature type="signal peptide" evidence="1">
    <location>
        <begin position="1"/>
        <end position="21"/>
    </location>
</feature>
<proteinExistence type="predicted"/>
<dbReference type="InterPro" id="IPR007433">
    <property type="entry name" value="DUF481"/>
</dbReference>
<evidence type="ECO:0000256" key="1">
    <source>
        <dbReference type="SAM" id="SignalP"/>
    </source>
</evidence>
<protein>
    <recommendedName>
        <fullName evidence="4">DUF481 domain-containing protein</fullName>
    </recommendedName>
</protein>
<evidence type="ECO:0000313" key="3">
    <source>
        <dbReference type="Proteomes" id="UP000242815"/>
    </source>
</evidence>
<organism evidence="2 3">
    <name type="scientific">Halopseudomonas formosensis</name>
    <dbReference type="NCBI Taxonomy" id="1002526"/>
    <lineage>
        <taxon>Bacteria</taxon>
        <taxon>Pseudomonadati</taxon>
        <taxon>Pseudomonadota</taxon>
        <taxon>Gammaproteobacteria</taxon>
        <taxon>Pseudomonadales</taxon>
        <taxon>Pseudomonadaceae</taxon>
        <taxon>Halopseudomonas</taxon>
    </lineage>
</organism>
<evidence type="ECO:0008006" key="4">
    <source>
        <dbReference type="Google" id="ProtNLM"/>
    </source>
</evidence>
<dbReference type="Proteomes" id="UP000242815">
    <property type="component" value="Unassembled WGS sequence"/>
</dbReference>
<dbReference type="STRING" id="1002526.SAMN05216578_101398"/>
<evidence type="ECO:0000313" key="2">
    <source>
        <dbReference type="EMBL" id="SFQ61290.1"/>
    </source>
</evidence>
<dbReference type="EMBL" id="FOYD01000001">
    <property type="protein sequence ID" value="SFQ61290.1"/>
    <property type="molecule type" value="Genomic_DNA"/>
</dbReference>
<dbReference type="OrthoDB" id="9806250at2"/>
<keyword evidence="1" id="KW-0732">Signal</keyword>
<feature type="chain" id="PRO_5017187395" description="DUF481 domain-containing protein" evidence="1">
    <location>
        <begin position="22"/>
        <end position="337"/>
    </location>
</feature>
<accession>A0A1I5ZY22</accession>
<sequence>MSRFLWLLSLLSLLFTWPVMADTLWLDNGDRLTGRIELMEGNRLILQTEFAGQVAVDIRRIRTLESDGPLLIKTRDDTKQARRIQASETEGEIVLVNGDTPPQPLQIADLRQIMEPQPIIEDWVWDGRATFSLELDNTESRKRDLDIDVTTEARHGDWRHVLSSEFERDYRDDIKSRHWWETDYTLSWFFADKWFWQNRVSYMRDHLGDIERQIQIGSGPGYEWWNNALGRFETSARFEHIRMDARDGSDSRTNGLGLNWDYRRYLWGKRFQLVHNAETIIPNDSNVDYLVDAELGLRYLLNSWASLSLMTEWDYISSSDEKSQNERRYKLGLGVNW</sequence>
<gene>
    <name evidence="2" type="ORF">SAMN05216578_101398</name>
</gene>
<reference evidence="2 3" key="1">
    <citation type="submission" date="2016-10" db="EMBL/GenBank/DDBJ databases">
        <authorList>
            <person name="de Groot N.N."/>
        </authorList>
    </citation>
    <scope>NUCLEOTIDE SEQUENCE [LARGE SCALE GENOMIC DNA]</scope>
    <source>
        <strain evidence="2 3">JCM 18415</strain>
    </source>
</reference>
<name>A0A1I5ZY22_9GAMM</name>
<dbReference type="AlphaFoldDB" id="A0A1I5ZY22"/>
<dbReference type="RefSeq" id="WP_090536447.1">
    <property type="nucleotide sequence ID" value="NZ_FOYD01000001.1"/>
</dbReference>